<dbReference type="Pfam" id="PF02630">
    <property type="entry name" value="SCO1-SenC"/>
    <property type="match status" value="1"/>
</dbReference>
<protein>
    <submittedName>
        <fullName evidence="5">Redoxin domain-containing protein</fullName>
    </submittedName>
</protein>
<dbReference type="InterPro" id="IPR036249">
    <property type="entry name" value="Thioredoxin-like_sf"/>
</dbReference>
<dbReference type="InterPro" id="IPR013766">
    <property type="entry name" value="Thioredoxin_domain"/>
</dbReference>
<evidence type="ECO:0000256" key="3">
    <source>
        <dbReference type="SAM" id="Phobius"/>
    </source>
</evidence>
<evidence type="ECO:0000313" key="6">
    <source>
        <dbReference type="Proteomes" id="UP000437736"/>
    </source>
</evidence>
<sequence>MGSRSTQTGDAGSRRPARRWRAVIAAATGALLVATAVVVIVSRRTTANELASVRVSGMPPGISVPVSDLMGLDSLPHRAAPGFQLTDQRGRSLSLRSFRGRVVVLEFMDPHCTDICPIVSQEFVDAYHDLGSARSKVAFVAVNVNQYHLKVSDVAAFSAEHQLDTIPDWHFFTGSYPTLRSVWSAYNIAVESRGPNADVIHSSIIYFIGPHGHERFLASPEVDHTAGHKAYLPADQLTAWGRGIARVAKDLAR</sequence>
<dbReference type="PANTHER" id="PTHR12151:SF25">
    <property type="entry name" value="LINALOOL DEHYDRATASE_ISOMERASE DOMAIN-CONTAINING PROTEIN"/>
    <property type="match status" value="1"/>
</dbReference>
<keyword evidence="3" id="KW-1133">Transmembrane helix</keyword>
<dbReference type="InterPro" id="IPR003782">
    <property type="entry name" value="SCO1/SenC"/>
</dbReference>
<reference evidence="5 6" key="1">
    <citation type="submission" date="2019-11" db="EMBL/GenBank/DDBJ databases">
        <title>Acidiferrimicrobium australis gen. nov., sp. nov., an acidophilic and obligately heterotrophic, member of the Actinobacteria that catalyses dissimilatory oxido- reduction of iron isolated from metal-rich acidic water in Chile.</title>
        <authorList>
            <person name="Gonzalez D."/>
            <person name="Huber K."/>
            <person name="Hedrich S."/>
            <person name="Rojas-Villalobos C."/>
            <person name="Quatrini R."/>
            <person name="Dinamarca M.A."/>
            <person name="Schwarz A."/>
            <person name="Canales C."/>
            <person name="Nancucheo I."/>
        </authorList>
    </citation>
    <scope>NUCLEOTIDE SEQUENCE [LARGE SCALE GENOMIC DNA]</scope>
    <source>
        <strain evidence="5 6">USS-CCA1</strain>
    </source>
</reference>
<gene>
    <name evidence="5" type="ORF">GHK86_10675</name>
</gene>
<organism evidence="5 6">
    <name type="scientific">Acidiferrimicrobium australe</name>
    <dbReference type="NCBI Taxonomy" id="2664430"/>
    <lineage>
        <taxon>Bacteria</taxon>
        <taxon>Bacillati</taxon>
        <taxon>Actinomycetota</taxon>
        <taxon>Acidimicrobiia</taxon>
        <taxon>Acidimicrobiales</taxon>
        <taxon>Acidimicrobiaceae</taxon>
        <taxon>Acidiferrimicrobium</taxon>
    </lineage>
</organism>
<keyword evidence="3" id="KW-0812">Transmembrane</keyword>
<dbReference type="EMBL" id="WJHE01000509">
    <property type="protein sequence ID" value="MST33182.1"/>
    <property type="molecule type" value="Genomic_DNA"/>
</dbReference>
<accession>A0ABW9QTJ7</accession>
<proteinExistence type="inferred from homology"/>
<evidence type="ECO:0000313" key="5">
    <source>
        <dbReference type="EMBL" id="MST33182.1"/>
    </source>
</evidence>
<feature type="transmembrane region" description="Helical" evidence="3">
    <location>
        <begin position="20"/>
        <end position="41"/>
    </location>
</feature>
<dbReference type="PANTHER" id="PTHR12151">
    <property type="entry name" value="ELECTRON TRANSPORT PROTIN SCO1/SENC FAMILY MEMBER"/>
    <property type="match status" value="1"/>
</dbReference>
<evidence type="ECO:0000256" key="1">
    <source>
        <dbReference type="ARBA" id="ARBA00010996"/>
    </source>
</evidence>
<evidence type="ECO:0000256" key="2">
    <source>
        <dbReference type="ARBA" id="ARBA00023008"/>
    </source>
</evidence>
<dbReference type="Proteomes" id="UP000437736">
    <property type="component" value="Unassembled WGS sequence"/>
</dbReference>
<keyword evidence="6" id="KW-1185">Reference proteome</keyword>
<dbReference type="SUPFAM" id="SSF52833">
    <property type="entry name" value="Thioredoxin-like"/>
    <property type="match status" value="1"/>
</dbReference>
<keyword evidence="3" id="KW-0472">Membrane</keyword>
<keyword evidence="2" id="KW-0186">Copper</keyword>
<evidence type="ECO:0000259" key="4">
    <source>
        <dbReference type="PROSITE" id="PS51352"/>
    </source>
</evidence>
<dbReference type="Gene3D" id="3.40.30.10">
    <property type="entry name" value="Glutaredoxin"/>
    <property type="match status" value="1"/>
</dbReference>
<dbReference type="CDD" id="cd02968">
    <property type="entry name" value="SCO"/>
    <property type="match status" value="1"/>
</dbReference>
<dbReference type="PROSITE" id="PS51352">
    <property type="entry name" value="THIOREDOXIN_2"/>
    <property type="match status" value="1"/>
</dbReference>
<name>A0ABW9QTJ7_9ACTN</name>
<comment type="similarity">
    <text evidence="1">Belongs to the SCO1/2 family.</text>
</comment>
<feature type="domain" description="Thioredoxin" evidence="4">
    <location>
        <begin position="74"/>
        <end position="249"/>
    </location>
</feature>
<comment type="caution">
    <text evidence="5">The sequence shown here is derived from an EMBL/GenBank/DDBJ whole genome shotgun (WGS) entry which is preliminary data.</text>
</comment>